<evidence type="ECO:0000313" key="1">
    <source>
        <dbReference type="EMBL" id="SFU15595.1"/>
    </source>
</evidence>
<gene>
    <name evidence="1" type="ORF">SAMN04489724_4439</name>
</gene>
<proteinExistence type="predicted"/>
<organism evidence="1 2">
    <name type="scientific">Algoriphagus locisalis</name>
    <dbReference type="NCBI Taxonomy" id="305507"/>
    <lineage>
        <taxon>Bacteria</taxon>
        <taxon>Pseudomonadati</taxon>
        <taxon>Bacteroidota</taxon>
        <taxon>Cytophagia</taxon>
        <taxon>Cytophagales</taxon>
        <taxon>Cyclobacteriaceae</taxon>
        <taxon>Algoriphagus</taxon>
    </lineage>
</organism>
<protein>
    <submittedName>
        <fullName evidence="1">Uncharacterized protein</fullName>
    </submittedName>
</protein>
<dbReference type="STRING" id="305507.SAMN04489724_4439"/>
<dbReference type="AlphaFoldDB" id="A0A1I7DVA6"/>
<sequence>MDKNYDLEERLVRFAGEVIKFCNMDIRNDASNQYFFAHLVRRPMTEDRSGLNSKV</sequence>
<dbReference type="EMBL" id="FPBF01000008">
    <property type="protein sequence ID" value="SFU15595.1"/>
    <property type="molecule type" value="Genomic_DNA"/>
</dbReference>
<evidence type="ECO:0000313" key="2">
    <source>
        <dbReference type="Proteomes" id="UP000199673"/>
    </source>
</evidence>
<accession>A0A1I7DVA6</accession>
<reference evidence="2" key="1">
    <citation type="submission" date="2016-10" db="EMBL/GenBank/DDBJ databases">
        <authorList>
            <person name="Varghese N."/>
            <person name="Submissions S."/>
        </authorList>
    </citation>
    <scope>NUCLEOTIDE SEQUENCE [LARGE SCALE GENOMIC DNA]</scope>
    <source>
        <strain evidence="2">DSM 23445</strain>
    </source>
</reference>
<name>A0A1I7DVA6_9BACT</name>
<keyword evidence="2" id="KW-1185">Reference proteome</keyword>
<dbReference type="Proteomes" id="UP000199673">
    <property type="component" value="Unassembled WGS sequence"/>
</dbReference>